<comment type="subunit">
    <text evidence="7">Homodimer.</text>
</comment>
<evidence type="ECO:0000259" key="9">
    <source>
        <dbReference type="Pfam" id="PF07992"/>
    </source>
</evidence>
<dbReference type="SUPFAM" id="SSF51905">
    <property type="entry name" value="FAD/NAD(P)-binding domain"/>
    <property type="match status" value="1"/>
</dbReference>
<dbReference type="RefSeq" id="WP_016524045.1">
    <property type="nucleotide sequence ID" value="NZ_KE332517.1"/>
</dbReference>
<feature type="domain" description="FAD/NAD(P)-binding" evidence="9">
    <location>
        <begin position="5"/>
        <end position="295"/>
    </location>
</feature>
<dbReference type="InterPro" id="IPR023753">
    <property type="entry name" value="FAD/NAD-binding_dom"/>
</dbReference>
<keyword evidence="3 7" id="KW-0274">FAD</keyword>
<evidence type="ECO:0000313" key="10">
    <source>
        <dbReference type="EMBL" id="EPF27990.1"/>
    </source>
</evidence>
<sequence>MSEKYDLIIVGGGPAGMAAGIYAARSKLKTVVLEQKRNTGGQCYITEEIENYPGFPEATGPSLSEAFHKHAEKFGVVFVNTGAEKLEKSNDSLHYIVHGTNGTDYEGLAVLIATGAGARTLGCKGEKEFSGKGVSYCATCDGAFFEECEIAVVGGGDAAVEEAMYLTKFADKVTIIHRRDELRAAKSIQEKAFANPKMAFKWNAVVDEVCGDGLVSHLKLRDTKTGEVSDFTTEGLFVFIGHDPQTELVKDLVKLDEAGYIITNGRMETSVPGIYAAGDVIRKESRQVVTAAADGALAGIWAGNYIDDIKARQKLSK</sequence>
<comment type="similarity">
    <text evidence="1 7">Belongs to the class-II pyridine nucleotide-disulfide oxidoreductase family.</text>
</comment>
<dbReference type="EMBL" id="ATFE01000014">
    <property type="protein sequence ID" value="EPF27990.1"/>
    <property type="molecule type" value="Genomic_DNA"/>
</dbReference>
<dbReference type="PANTHER" id="PTHR48105">
    <property type="entry name" value="THIOREDOXIN REDUCTASE 1-RELATED-RELATED"/>
    <property type="match status" value="1"/>
</dbReference>
<dbReference type="InterPro" id="IPR008255">
    <property type="entry name" value="Pyr_nucl-diS_OxRdtase_2_AS"/>
</dbReference>
<evidence type="ECO:0000313" key="11">
    <source>
        <dbReference type="Proteomes" id="UP000014634"/>
    </source>
</evidence>
<evidence type="ECO:0000256" key="4">
    <source>
        <dbReference type="ARBA" id="ARBA00023002"/>
    </source>
</evidence>
<keyword evidence="6 7" id="KW-0676">Redox-active center</keyword>
<name>A0AA87TE86_TREMD</name>
<dbReference type="GO" id="GO:0004791">
    <property type="term" value="F:thioredoxin-disulfide reductase (NADPH) activity"/>
    <property type="evidence" value="ECO:0007669"/>
    <property type="project" value="UniProtKB-UniRule"/>
</dbReference>
<dbReference type="AlphaFoldDB" id="A0AA87TE86"/>
<dbReference type="InterPro" id="IPR005982">
    <property type="entry name" value="Thioredox_Rdtase"/>
</dbReference>
<evidence type="ECO:0000256" key="3">
    <source>
        <dbReference type="ARBA" id="ARBA00022827"/>
    </source>
</evidence>
<evidence type="ECO:0000256" key="5">
    <source>
        <dbReference type="ARBA" id="ARBA00023157"/>
    </source>
</evidence>
<reference evidence="10 11" key="1">
    <citation type="submission" date="2013-04" db="EMBL/GenBank/DDBJ databases">
        <title>The Genome Sequence of Treponema medium ATCC 700293.</title>
        <authorList>
            <consortium name="The Broad Institute Genomics Platform"/>
            <person name="Earl A."/>
            <person name="Ward D."/>
            <person name="Feldgarden M."/>
            <person name="Gevers D."/>
            <person name="Leonetti C."/>
            <person name="Blanton J.M."/>
            <person name="Dewhirst F.E."/>
            <person name="Izard J."/>
            <person name="Walker B."/>
            <person name="Young S."/>
            <person name="Zeng Q."/>
            <person name="Gargeya S."/>
            <person name="Fitzgerald M."/>
            <person name="Haas B."/>
            <person name="Abouelleil A."/>
            <person name="Allen A.W."/>
            <person name="Alvarado L."/>
            <person name="Arachchi H.M."/>
            <person name="Berlin A.M."/>
            <person name="Chapman S.B."/>
            <person name="Gainer-Dewar J."/>
            <person name="Goldberg J."/>
            <person name="Griggs A."/>
            <person name="Gujja S."/>
            <person name="Hansen M."/>
            <person name="Howarth C."/>
            <person name="Imamovic A."/>
            <person name="Ireland A."/>
            <person name="Larimer J."/>
            <person name="McCowan C."/>
            <person name="Murphy C."/>
            <person name="Pearson M."/>
            <person name="Poon T.W."/>
            <person name="Priest M."/>
            <person name="Roberts A."/>
            <person name="Saif S."/>
            <person name="Shea T."/>
            <person name="Sisk P."/>
            <person name="Sykes S."/>
            <person name="Wortman J."/>
            <person name="Nusbaum C."/>
            <person name="Birren B."/>
        </authorList>
    </citation>
    <scope>NUCLEOTIDE SEQUENCE [LARGE SCALE GENOMIC DNA]</scope>
    <source>
        <strain evidence="10 11">ATCC 700293</strain>
    </source>
</reference>
<dbReference type="Pfam" id="PF07992">
    <property type="entry name" value="Pyr_redox_2"/>
    <property type="match status" value="1"/>
</dbReference>
<gene>
    <name evidence="10" type="ORF">HMPREF9195_02121</name>
</gene>
<dbReference type="Gene3D" id="3.50.50.60">
    <property type="entry name" value="FAD/NAD(P)-binding domain"/>
    <property type="match status" value="2"/>
</dbReference>
<keyword evidence="4 7" id="KW-0560">Oxidoreductase</keyword>
<dbReference type="InterPro" id="IPR036188">
    <property type="entry name" value="FAD/NAD-bd_sf"/>
</dbReference>
<keyword evidence="8" id="KW-0521">NADP</keyword>
<dbReference type="EC" id="1.8.1.9" evidence="7"/>
<keyword evidence="5" id="KW-1015">Disulfide bond</keyword>
<dbReference type="Proteomes" id="UP000014634">
    <property type="component" value="Unassembled WGS sequence"/>
</dbReference>
<evidence type="ECO:0000256" key="8">
    <source>
        <dbReference type="RuleBase" id="RU003881"/>
    </source>
</evidence>
<accession>A0AA87TE86</accession>
<comment type="cofactor">
    <cofactor evidence="8">
        <name>FAD</name>
        <dbReference type="ChEBI" id="CHEBI:57692"/>
    </cofactor>
    <text evidence="8">Binds 1 FAD per subunit.</text>
</comment>
<dbReference type="PRINTS" id="PR00469">
    <property type="entry name" value="PNDRDTASEII"/>
</dbReference>
<evidence type="ECO:0000256" key="7">
    <source>
        <dbReference type="RuleBase" id="RU003880"/>
    </source>
</evidence>
<keyword evidence="2 7" id="KW-0285">Flavoprotein</keyword>
<evidence type="ECO:0000256" key="1">
    <source>
        <dbReference type="ARBA" id="ARBA00009333"/>
    </source>
</evidence>
<dbReference type="GO" id="GO:0019430">
    <property type="term" value="P:removal of superoxide radicals"/>
    <property type="evidence" value="ECO:0007669"/>
    <property type="project" value="UniProtKB-UniRule"/>
</dbReference>
<organism evidence="10 11">
    <name type="scientific">Treponema medium ATCC 700293</name>
    <dbReference type="NCBI Taxonomy" id="1125700"/>
    <lineage>
        <taxon>Bacteria</taxon>
        <taxon>Pseudomonadati</taxon>
        <taxon>Spirochaetota</taxon>
        <taxon>Spirochaetia</taxon>
        <taxon>Spirochaetales</taxon>
        <taxon>Treponemataceae</taxon>
        <taxon>Treponema</taxon>
    </lineage>
</organism>
<comment type="caution">
    <text evidence="10">The sequence shown here is derived from an EMBL/GenBank/DDBJ whole genome shotgun (WGS) entry which is preliminary data.</text>
</comment>
<dbReference type="InterPro" id="IPR050097">
    <property type="entry name" value="Ferredoxin-NADP_redctase_2"/>
</dbReference>
<dbReference type="GO" id="GO:0005737">
    <property type="term" value="C:cytoplasm"/>
    <property type="evidence" value="ECO:0007669"/>
    <property type="project" value="InterPro"/>
</dbReference>
<dbReference type="PRINTS" id="PR00368">
    <property type="entry name" value="FADPNR"/>
</dbReference>
<protein>
    <recommendedName>
        <fullName evidence="7">Thioredoxin reductase</fullName>
        <ecNumber evidence="7">1.8.1.9</ecNumber>
    </recommendedName>
</protein>
<comment type="catalytic activity">
    <reaction evidence="7">
        <text>[thioredoxin]-dithiol + NADP(+) = [thioredoxin]-disulfide + NADPH + H(+)</text>
        <dbReference type="Rhea" id="RHEA:20345"/>
        <dbReference type="Rhea" id="RHEA-COMP:10698"/>
        <dbReference type="Rhea" id="RHEA-COMP:10700"/>
        <dbReference type="ChEBI" id="CHEBI:15378"/>
        <dbReference type="ChEBI" id="CHEBI:29950"/>
        <dbReference type="ChEBI" id="CHEBI:50058"/>
        <dbReference type="ChEBI" id="CHEBI:57783"/>
        <dbReference type="ChEBI" id="CHEBI:58349"/>
        <dbReference type="EC" id="1.8.1.9"/>
    </reaction>
</comment>
<evidence type="ECO:0000256" key="6">
    <source>
        <dbReference type="ARBA" id="ARBA00023284"/>
    </source>
</evidence>
<dbReference type="PROSITE" id="PS00573">
    <property type="entry name" value="PYRIDINE_REDOX_2"/>
    <property type="match status" value="1"/>
</dbReference>
<evidence type="ECO:0000256" key="2">
    <source>
        <dbReference type="ARBA" id="ARBA00022630"/>
    </source>
</evidence>
<dbReference type="NCBIfam" id="TIGR01292">
    <property type="entry name" value="TRX_reduct"/>
    <property type="match status" value="1"/>
</dbReference>
<proteinExistence type="inferred from homology"/>